<dbReference type="InterPro" id="IPR006612">
    <property type="entry name" value="THAP_Znf"/>
</dbReference>
<protein>
    <recommendedName>
        <fullName evidence="6">THAP-type domain-containing protein</fullName>
    </recommendedName>
</protein>
<organism evidence="7 8">
    <name type="scientific">Macrosiphum euphorbiae</name>
    <name type="common">potato aphid</name>
    <dbReference type="NCBI Taxonomy" id="13131"/>
    <lineage>
        <taxon>Eukaryota</taxon>
        <taxon>Metazoa</taxon>
        <taxon>Ecdysozoa</taxon>
        <taxon>Arthropoda</taxon>
        <taxon>Hexapoda</taxon>
        <taxon>Insecta</taxon>
        <taxon>Pterygota</taxon>
        <taxon>Neoptera</taxon>
        <taxon>Paraneoptera</taxon>
        <taxon>Hemiptera</taxon>
        <taxon>Sternorrhyncha</taxon>
        <taxon>Aphidomorpha</taxon>
        <taxon>Aphidoidea</taxon>
        <taxon>Aphididae</taxon>
        <taxon>Macrosiphini</taxon>
        <taxon>Macrosiphum</taxon>
    </lineage>
</organism>
<proteinExistence type="predicted"/>
<evidence type="ECO:0000259" key="6">
    <source>
        <dbReference type="PROSITE" id="PS50950"/>
    </source>
</evidence>
<comment type="caution">
    <text evidence="7">The sequence shown here is derived from an EMBL/GenBank/DDBJ whole genome shotgun (WGS) entry which is preliminary data.</text>
</comment>
<gene>
    <name evidence="7" type="ORF">MEUPH1_LOCUS11188</name>
</gene>
<dbReference type="GO" id="GO:0008270">
    <property type="term" value="F:zinc ion binding"/>
    <property type="evidence" value="ECO:0007669"/>
    <property type="project" value="UniProtKB-KW"/>
</dbReference>
<evidence type="ECO:0000256" key="2">
    <source>
        <dbReference type="ARBA" id="ARBA00022771"/>
    </source>
</evidence>
<dbReference type="InterPro" id="IPR052224">
    <property type="entry name" value="THAP_domain_protein"/>
</dbReference>
<keyword evidence="8" id="KW-1185">Reference proteome</keyword>
<dbReference type="GO" id="GO:0003677">
    <property type="term" value="F:DNA binding"/>
    <property type="evidence" value="ECO:0007669"/>
    <property type="project" value="UniProtKB-UniRule"/>
</dbReference>
<evidence type="ECO:0000313" key="7">
    <source>
        <dbReference type="EMBL" id="CAI6355319.1"/>
    </source>
</evidence>
<dbReference type="SUPFAM" id="SSF57716">
    <property type="entry name" value="Glucocorticoid receptor-like (DNA-binding domain)"/>
    <property type="match status" value="1"/>
</dbReference>
<keyword evidence="2 5" id="KW-0863">Zinc-finger</keyword>
<name>A0AAV0WHG9_9HEMI</name>
<keyword evidence="1" id="KW-0479">Metal-binding</keyword>
<dbReference type="PROSITE" id="PS50950">
    <property type="entry name" value="ZF_THAP"/>
    <property type="match status" value="1"/>
</dbReference>
<evidence type="ECO:0000256" key="5">
    <source>
        <dbReference type="PROSITE-ProRule" id="PRU00309"/>
    </source>
</evidence>
<feature type="domain" description="THAP-type" evidence="6">
    <location>
        <begin position="1"/>
        <end position="86"/>
    </location>
</feature>
<accession>A0AAV0WHG9</accession>
<dbReference type="Proteomes" id="UP001160148">
    <property type="component" value="Unassembled WGS sequence"/>
</dbReference>
<dbReference type="SMART" id="SM00980">
    <property type="entry name" value="THAP"/>
    <property type="match status" value="1"/>
</dbReference>
<evidence type="ECO:0000313" key="8">
    <source>
        <dbReference type="Proteomes" id="UP001160148"/>
    </source>
</evidence>
<evidence type="ECO:0000256" key="4">
    <source>
        <dbReference type="ARBA" id="ARBA00023125"/>
    </source>
</evidence>
<dbReference type="PANTHER" id="PTHR46927:SF2">
    <property type="entry name" value="THAP DOMAIN-CONTAINING PROTEIN 8"/>
    <property type="match status" value="1"/>
</dbReference>
<evidence type="ECO:0000256" key="1">
    <source>
        <dbReference type="ARBA" id="ARBA00022723"/>
    </source>
</evidence>
<keyword evidence="3" id="KW-0862">Zinc</keyword>
<sequence>MVLSCSDFACTNRWSKESKLKYIQFHRFSLNKPELLQKWVKMIKRKDFIPTKYYFICSEHFIPEDYQIRPAASVRLSKEDVYPRILNGFPKYLQEKMPVKRRLLNRNEEEIERAGEKYLLTLYKVPAHIISLNKLRHDVFSKNTSSKLGLERI</sequence>
<dbReference type="EMBL" id="CARXXK010000002">
    <property type="protein sequence ID" value="CAI6355319.1"/>
    <property type="molecule type" value="Genomic_DNA"/>
</dbReference>
<dbReference type="Pfam" id="PF05485">
    <property type="entry name" value="THAP"/>
    <property type="match status" value="1"/>
</dbReference>
<dbReference type="PANTHER" id="PTHR46927">
    <property type="entry name" value="AGAP005574-PA"/>
    <property type="match status" value="1"/>
</dbReference>
<keyword evidence="4 5" id="KW-0238">DNA-binding</keyword>
<evidence type="ECO:0000256" key="3">
    <source>
        <dbReference type="ARBA" id="ARBA00022833"/>
    </source>
</evidence>
<reference evidence="7 8" key="1">
    <citation type="submission" date="2023-01" db="EMBL/GenBank/DDBJ databases">
        <authorList>
            <person name="Whitehead M."/>
        </authorList>
    </citation>
    <scope>NUCLEOTIDE SEQUENCE [LARGE SCALE GENOMIC DNA]</scope>
</reference>
<dbReference type="AlphaFoldDB" id="A0AAV0WHG9"/>